<protein>
    <recommendedName>
        <fullName evidence="3">Guanylate kinase</fullName>
    </recommendedName>
</protein>
<keyword evidence="2" id="KW-1185">Reference proteome</keyword>
<dbReference type="Gene3D" id="3.40.50.300">
    <property type="entry name" value="P-loop containing nucleotide triphosphate hydrolases"/>
    <property type="match status" value="1"/>
</dbReference>
<dbReference type="Proteomes" id="UP001499990">
    <property type="component" value="Unassembled WGS sequence"/>
</dbReference>
<proteinExistence type="predicted"/>
<dbReference type="InterPro" id="IPR027417">
    <property type="entry name" value="P-loop_NTPase"/>
</dbReference>
<evidence type="ECO:0008006" key="3">
    <source>
        <dbReference type="Google" id="ProtNLM"/>
    </source>
</evidence>
<evidence type="ECO:0000313" key="1">
    <source>
        <dbReference type="EMBL" id="GAA3377856.1"/>
    </source>
</evidence>
<dbReference type="RefSeq" id="WP_345042492.1">
    <property type="nucleotide sequence ID" value="NZ_BAAAYL010000001.1"/>
</dbReference>
<reference evidence="2" key="1">
    <citation type="journal article" date="2019" name="Int. J. Syst. Evol. Microbiol.">
        <title>The Global Catalogue of Microorganisms (GCM) 10K type strain sequencing project: providing services to taxonomists for standard genome sequencing and annotation.</title>
        <authorList>
            <consortium name="The Broad Institute Genomics Platform"/>
            <consortium name="The Broad Institute Genome Sequencing Center for Infectious Disease"/>
            <person name="Wu L."/>
            <person name="Ma J."/>
        </authorList>
    </citation>
    <scope>NUCLEOTIDE SEQUENCE [LARGE SCALE GENOMIC DNA]</scope>
    <source>
        <strain evidence="2">JCM 9651</strain>
    </source>
</reference>
<gene>
    <name evidence="1" type="ORF">GCM10020367_55200</name>
</gene>
<evidence type="ECO:0000313" key="2">
    <source>
        <dbReference type="Proteomes" id="UP001499990"/>
    </source>
</evidence>
<sequence>MTREASRGELGGVVLFGPPTAGKDTISVSLAGLDQRFGQLTKVKVGSGRTAGYRVATSGELAALRRAGRLVLETERYGNTYAVDRADLEAMREDGRVPLIHLGSVSHLRTFRAAVGEPWLCVLLWVPRDVCRHRSLGRGDRDTGDRLAAWDEALADVATADAAEDMFHLLIRTDQVDADKAAEIVAQAYADSPWAHTPSGELSAFLRDGSRTGG</sequence>
<comment type="caution">
    <text evidence="1">The sequence shown here is derived from an EMBL/GenBank/DDBJ whole genome shotgun (WGS) entry which is preliminary data.</text>
</comment>
<dbReference type="SUPFAM" id="SSF52540">
    <property type="entry name" value="P-loop containing nucleoside triphosphate hydrolases"/>
    <property type="match status" value="1"/>
</dbReference>
<name>A0ABP6SJF4_9ACTN</name>
<organism evidence="1 2">
    <name type="scientific">Streptomyces sannanensis</name>
    <dbReference type="NCBI Taxonomy" id="285536"/>
    <lineage>
        <taxon>Bacteria</taxon>
        <taxon>Bacillati</taxon>
        <taxon>Actinomycetota</taxon>
        <taxon>Actinomycetes</taxon>
        <taxon>Kitasatosporales</taxon>
        <taxon>Streptomycetaceae</taxon>
        <taxon>Streptomyces</taxon>
    </lineage>
</organism>
<dbReference type="EMBL" id="BAAAYL010000001">
    <property type="protein sequence ID" value="GAA3377856.1"/>
    <property type="molecule type" value="Genomic_DNA"/>
</dbReference>
<accession>A0ABP6SJF4</accession>